<gene>
    <name evidence="1" type="ORF">M6B38_331275</name>
</gene>
<accession>A0AAX6H4L3</accession>
<name>A0AAX6H4L3_IRIPA</name>
<keyword evidence="1" id="KW-0645">Protease</keyword>
<evidence type="ECO:0000313" key="1">
    <source>
        <dbReference type="EMBL" id="KAJ6835568.1"/>
    </source>
</evidence>
<organism evidence="1 2">
    <name type="scientific">Iris pallida</name>
    <name type="common">Sweet iris</name>
    <dbReference type="NCBI Taxonomy" id="29817"/>
    <lineage>
        <taxon>Eukaryota</taxon>
        <taxon>Viridiplantae</taxon>
        <taxon>Streptophyta</taxon>
        <taxon>Embryophyta</taxon>
        <taxon>Tracheophyta</taxon>
        <taxon>Spermatophyta</taxon>
        <taxon>Magnoliopsida</taxon>
        <taxon>Liliopsida</taxon>
        <taxon>Asparagales</taxon>
        <taxon>Iridaceae</taxon>
        <taxon>Iridoideae</taxon>
        <taxon>Irideae</taxon>
        <taxon>Iris</taxon>
    </lineage>
</organism>
<sequence>MVGTGYSFLEDNTLFVKIDEEAVTDLTTMLKALYNKNSILRKISFCISYKLLMGKFTWVSVQFQQLTGES</sequence>
<evidence type="ECO:0000313" key="2">
    <source>
        <dbReference type="Proteomes" id="UP001140949"/>
    </source>
</evidence>
<comment type="caution">
    <text evidence="1">The sequence shown here is derived from an EMBL/GenBank/DDBJ whole genome shotgun (WGS) entry which is preliminary data.</text>
</comment>
<dbReference type="Proteomes" id="UP001140949">
    <property type="component" value="Unassembled WGS sequence"/>
</dbReference>
<keyword evidence="2" id="KW-1185">Reference proteome</keyword>
<dbReference type="AlphaFoldDB" id="A0AAX6H4L3"/>
<reference evidence="1" key="1">
    <citation type="journal article" date="2023" name="GigaByte">
        <title>Genome assembly of the bearded iris, Iris pallida Lam.</title>
        <authorList>
            <person name="Bruccoleri R.E."/>
            <person name="Oakeley E.J."/>
            <person name="Faust A.M.E."/>
            <person name="Altorfer M."/>
            <person name="Dessus-Babus S."/>
            <person name="Burckhardt D."/>
            <person name="Oertli M."/>
            <person name="Naumann U."/>
            <person name="Petersen F."/>
            <person name="Wong J."/>
        </authorList>
    </citation>
    <scope>NUCLEOTIDE SEQUENCE</scope>
    <source>
        <strain evidence="1">GSM-AAB239-AS_SAM_17_03QT</strain>
    </source>
</reference>
<keyword evidence="1" id="KW-0378">Hydrolase</keyword>
<keyword evidence="1" id="KW-0121">Carboxypeptidase</keyword>
<protein>
    <submittedName>
        <fullName evidence="1">Serine carboxypeptidase-like 51 isoform X2</fullName>
    </submittedName>
</protein>
<dbReference type="GO" id="GO:0004180">
    <property type="term" value="F:carboxypeptidase activity"/>
    <property type="evidence" value="ECO:0007669"/>
    <property type="project" value="UniProtKB-KW"/>
</dbReference>
<reference evidence="1" key="2">
    <citation type="submission" date="2023-04" db="EMBL/GenBank/DDBJ databases">
        <authorList>
            <person name="Bruccoleri R.E."/>
            <person name="Oakeley E.J."/>
            <person name="Faust A.-M."/>
            <person name="Dessus-Babus S."/>
            <person name="Altorfer M."/>
            <person name="Burckhardt D."/>
            <person name="Oertli M."/>
            <person name="Naumann U."/>
            <person name="Petersen F."/>
            <person name="Wong J."/>
        </authorList>
    </citation>
    <scope>NUCLEOTIDE SEQUENCE</scope>
    <source>
        <strain evidence="1">GSM-AAB239-AS_SAM_17_03QT</strain>
        <tissue evidence="1">Leaf</tissue>
    </source>
</reference>
<dbReference type="EMBL" id="JANAVB010013395">
    <property type="protein sequence ID" value="KAJ6835568.1"/>
    <property type="molecule type" value="Genomic_DNA"/>
</dbReference>
<proteinExistence type="predicted"/>